<dbReference type="EMBL" id="HBUF01307731">
    <property type="protein sequence ID" value="CAG6692547.1"/>
    <property type="molecule type" value="Transcribed_RNA"/>
</dbReference>
<sequence length="153" mass="17046">MSFDSSVPPPLIEGSKKELPSLLSLNVEPPAELILGRNEEFGEEKERKEVKLPVALEQALAFKSERAKQIGVNPEDIASVDPIEETNIGQQLGNIYDDDEEEEEDECDMGVFLRGNCNISITVSRVRGSFAIVAEDQDNVWSPIQCQTKQRMP</sequence>
<dbReference type="EMBL" id="HBUF01307730">
    <property type="protein sequence ID" value="CAG6692546.1"/>
    <property type="molecule type" value="Transcribed_RNA"/>
</dbReference>
<protein>
    <submittedName>
        <fullName evidence="1">Uncharacterized protein</fullName>
    </submittedName>
</protein>
<evidence type="ECO:0000313" key="1">
    <source>
        <dbReference type="EMBL" id="CAG6692547.1"/>
    </source>
</evidence>
<proteinExistence type="predicted"/>
<accession>A0A8D8TYB5</accession>
<dbReference type="AlphaFoldDB" id="A0A8D8TYB5"/>
<reference evidence="1" key="1">
    <citation type="submission" date="2021-05" db="EMBL/GenBank/DDBJ databases">
        <authorList>
            <person name="Alioto T."/>
            <person name="Alioto T."/>
            <person name="Gomez Garrido J."/>
        </authorList>
    </citation>
    <scope>NUCLEOTIDE SEQUENCE</scope>
</reference>
<organism evidence="1">
    <name type="scientific">Cacopsylla melanoneura</name>
    <dbReference type="NCBI Taxonomy" id="428564"/>
    <lineage>
        <taxon>Eukaryota</taxon>
        <taxon>Metazoa</taxon>
        <taxon>Ecdysozoa</taxon>
        <taxon>Arthropoda</taxon>
        <taxon>Hexapoda</taxon>
        <taxon>Insecta</taxon>
        <taxon>Pterygota</taxon>
        <taxon>Neoptera</taxon>
        <taxon>Paraneoptera</taxon>
        <taxon>Hemiptera</taxon>
        <taxon>Sternorrhyncha</taxon>
        <taxon>Psylloidea</taxon>
        <taxon>Psyllidae</taxon>
        <taxon>Psyllinae</taxon>
        <taxon>Cacopsylla</taxon>
    </lineage>
</organism>
<name>A0A8D8TYB5_9HEMI</name>